<proteinExistence type="predicted"/>
<gene>
    <name evidence="2" type="ORF">Tci_041525</name>
</gene>
<comment type="caution">
    <text evidence="2">The sequence shown here is derived from an EMBL/GenBank/DDBJ whole genome shotgun (WGS) entry which is preliminary data.</text>
</comment>
<keyword evidence="2" id="KW-0808">Transferase</keyword>
<dbReference type="EMBL" id="BKCJ010005955">
    <property type="protein sequence ID" value="GEU69547.1"/>
    <property type="molecule type" value="Genomic_DNA"/>
</dbReference>
<feature type="compositionally biased region" description="Basic and acidic residues" evidence="1">
    <location>
        <begin position="345"/>
        <end position="355"/>
    </location>
</feature>
<protein>
    <submittedName>
        <fullName evidence="2">Putative reverse transcriptase domain-containing protein</fullName>
    </submittedName>
</protein>
<keyword evidence="2" id="KW-0695">RNA-directed DNA polymerase</keyword>
<name>A0A6L2M8I0_TANCI</name>
<evidence type="ECO:0000313" key="2">
    <source>
        <dbReference type="EMBL" id="GEU69547.1"/>
    </source>
</evidence>
<dbReference type="AlphaFoldDB" id="A0A6L2M8I0"/>
<sequence length="427" mass="49673">YADLKRRLTEFEEPVEIMDREVKRLKQSRIPIVKVRWNSRRGPEFTWEREDFFKSKRGLVLIRFSLVFFHFSLEKKHKKAVLKEQPKVLNLTFLRKNVDENVKPVIDDTEELKKCMEIVPDDGTEAIVKDIFKKEKPVDDMDNILFRTLKPMFEHHVEDIIWTYQQGLAKVKNWKLFESYGVYCITMQSIVYYLLVEKVTLDNREIELNAIVDGQVKTITEASIRRHLKLADADGISTLPTTEIFEQLALLDEAITKEMHDGLGRATTTAFGLTAEQDSGNISKTQTKATPFGPSSPRTSSEDKVTHLENELTTTKAVYNKALITLTQRVKKLEKKLKHKRRRSSEHGEAQEITKHRMKFSTASPQTDVDETLAETLLNIKRSAVKDKGKVIMQESESPKKIKKKEIIHISFDEEIAQRFYEEEQRF</sequence>
<feature type="region of interest" description="Disordered" evidence="1">
    <location>
        <begin position="335"/>
        <end position="355"/>
    </location>
</feature>
<feature type="non-terminal residue" evidence="2">
    <location>
        <position position="1"/>
    </location>
</feature>
<evidence type="ECO:0000256" key="1">
    <source>
        <dbReference type="SAM" id="MobiDB-lite"/>
    </source>
</evidence>
<reference evidence="2" key="1">
    <citation type="journal article" date="2019" name="Sci. Rep.">
        <title>Draft genome of Tanacetum cinerariifolium, the natural source of mosquito coil.</title>
        <authorList>
            <person name="Yamashiro T."/>
            <person name="Shiraishi A."/>
            <person name="Satake H."/>
            <person name="Nakayama K."/>
        </authorList>
    </citation>
    <scope>NUCLEOTIDE SEQUENCE</scope>
</reference>
<accession>A0A6L2M8I0</accession>
<feature type="compositionally biased region" description="Basic residues" evidence="1">
    <location>
        <begin position="335"/>
        <end position="344"/>
    </location>
</feature>
<dbReference type="GO" id="GO:0003964">
    <property type="term" value="F:RNA-directed DNA polymerase activity"/>
    <property type="evidence" value="ECO:0007669"/>
    <property type="project" value="UniProtKB-KW"/>
</dbReference>
<keyword evidence="2" id="KW-0548">Nucleotidyltransferase</keyword>
<organism evidence="2">
    <name type="scientific">Tanacetum cinerariifolium</name>
    <name type="common">Dalmatian daisy</name>
    <name type="synonym">Chrysanthemum cinerariifolium</name>
    <dbReference type="NCBI Taxonomy" id="118510"/>
    <lineage>
        <taxon>Eukaryota</taxon>
        <taxon>Viridiplantae</taxon>
        <taxon>Streptophyta</taxon>
        <taxon>Embryophyta</taxon>
        <taxon>Tracheophyta</taxon>
        <taxon>Spermatophyta</taxon>
        <taxon>Magnoliopsida</taxon>
        <taxon>eudicotyledons</taxon>
        <taxon>Gunneridae</taxon>
        <taxon>Pentapetalae</taxon>
        <taxon>asterids</taxon>
        <taxon>campanulids</taxon>
        <taxon>Asterales</taxon>
        <taxon>Asteraceae</taxon>
        <taxon>Asteroideae</taxon>
        <taxon>Anthemideae</taxon>
        <taxon>Anthemidinae</taxon>
        <taxon>Tanacetum</taxon>
    </lineage>
</organism>
<feature type="region of interest" description="Disordered" evidence="1">
    <location>
        <begin position="283"/>
        <end position="303"/>
    </location>
</feature>